<accession>K1TG51</accession>
<protein>
    <submittedName>
        <fullName evidence="1">DNA methylase</fullName>
    </submittedName>
</protein>
<name>K1TG51_9ZZZZ</name>
<feature type="non-terminal residue" evidence="1">
    <location>
        <position position="173"/>
    </location>
</feature>
<dbReference type="GO" id="GO:0032259">
    <property type="term" value="P:methylation"/>
    <property type="evidence" value="ECO:0007669"/>
    <property type="project" value="UniProtKB-KW"/>
</dbReference>
<organism evidence="1">
    <name type="scientific">human gut metagenome</name>
    <dbReference type="NCBI Taxonomy" id="408170"/>
    <lineage>
        <taxon>unclassified sequences</taxon>
        <taxon>metagenomes</taxon>
        <taxon>organismal metagenomes</taxon>
    </lineage>
</organism>
<sequence length="173" mass="19932">PHYVTADEYLSGNVRRKLRQAQRAAQQDPLLSVNVEALTAAQPKDLDASEIEVRLGATWIDKEYIQQFMYETFNTPFYLQRSIEVNYSSFTAEWQIKGKSSVSYNDVAAYTTYGTSRANAYKILEDSLNLRDVRIYDTIEDADGKERRVLNAKETTLAAQKQQTIREAFKDWI</sequence>
<proteinExistence type="predicted"/>
<gene>
    <name evidence="1" type="ORF">OBE_03091</name>
</gene>
<feature type="non-terminal residue" evidence="1">
    <location>
        <position position="1"/>
    </location>
</feature>
<comment type="caution">
    <text evidence="1">The sequence shown here is derived from an EMBL/GenBank/DDBJ whole genome shotgun (WGS) entry which is preliminary data.</text>
</comment>
<reference evidence="1" key="1">
    <citation type="journal article" date="2013" name="Environ. Microbiol.">
        <title>Microbiota from the distal guts of lean and obese adolescents exhibit partial functional redundancy besides clear differences in community structure.</title>
        <authorList>
            <person name="Ferrer M."/>
            <person name="Ruiz A."/>
            <person name="Lanza F."/>
            <person name="Haange S.B."/>
            <person name="Oberbach A."/>
            <person name="Till H."/>
            <person name="Bargiela R."/>
            <person name="Campoy C."/>
            <person name="Segura M.T."/>
            <person name="Richter M."/>
            <person name="von Bergen M."/>
            <person name="Seifert J."/>
            <person name="Suarez A."/>
        </authorList>
    </citation>
    <scope>NUCLEOTIDE SEQUENCE</scope>
</reference>
<dbReference type="AlphaFoldDB" id="K1TG51"/>
<dbReference type="EMBL" id="AJWZ01002042">
    <property type="protein sequence ID" value="EKC72042.1"/>
    <property type="molecule type" value="Genomic_DNA"/>
</dbReference>
<evidence type="ECO:0000313" key="1">
    <source>
        <dbReference type="EMBL" id="EKC72042.1"/>
    </source>
</evidence>
<dbReference type="GO" id="GO:0008168">
    <property type="term" value="F:methyltransferase activity"/>
    <property type="evidence" value="ECO:0007669"/>
    <property type="project" value="UniProtKB-KW"/>
</dbReference>
<keyword evidence="1" id="KW-0808">Transferase</keyword>
<keyword evidence="1" id="KW-0489">Methyltransferase</keyword>